<protein>
    <submittedName>
        <fullName evidence="2">Uncharacterized protein</fullName>
    </submittedName>
</protein>
<feature type="compositionally biased region" description="Basic and acidic residues" evidence="1">
    <location>
        <begin position="201"/>
        <end position="212"/>
    </location>
</feature>
<dbReference type="Proteomes" id="UP001209878">
    <property type="component" value="Unassembled WGS sequence"/>
</dbReference>
<feature type="region of interest" description="Disordered" evidence="1">
    <location>
        <begin position="319"/>
        <end position="493"/>
    </location>
</feature>
<feature type="region of interest" description="Disordered" evidence="1">
    <location>
        <begin position="52"/>
        <end position="141"/>
    </location>
</feature>
<organism evidence="2 3">
    <name type="scientific">Ridgeia piscesae</name>
    <name type="common">Tubeworm</name>
    <dbReference type="NCBI Taxonomy" id="27915"/>
    <lineage>
        <taxon>Eukaryota</taxon>
        <taxon>Metazoa</taxon>
        <taxon>Spiralia</taxon>
        <taxon>Lophotrochozoa</taxon>
        <taxon>Annelida</taxon>
        <taxon>Polychaeta</taxon>
        <taxon>Sedentaria</taxon>
        <taxon>Canalipalpata</taxon>
        <taxon>Sabellida</taxon>
        <taxon>Siboglinidae</taxon>
        <taxon>Ridgeia</taxon>
    </lineage>
</organism>
<gene>
    <name evidence="2" type="ORF">NP493_801g02062</name>
</gene>
<evidence type="ECO:0000313" key="2">
    <source>
        <dbReference type="EMBL" id="KAK2174452.1"/>
    </source>
</evidence>
<name>A0AAD9KNI1_RIDPI</name>
<feature type="compositionally biased region" description="Polar residues" evidence="1">
    <location>
        <begin position="348"/>
        <end position="404"/>
    </location>
</feature>
<feature type="compositionally biased region" description="Basic residues" evidence="1">
    <location>
        <begin position="549"/>
        <end position="558"/>
    </location>
</feature>
<feature type="compositionally biased region" description="Basic and acidic residues" evidence="1">
    <location>
        <begin position="514"/>
        <end position="530"/>
    </location>
</feature>
<reference evidence="2" key="1">
    <citation type="journal article" date="2023" name="Mol. Biol. Evol.">
        <title>Third-Generation Sequencing Reveals the Adaptive Role of the Epigenome in Three Deep-Sea Polychaetes.</title>
        <authorList>
            <person name="Perez M."/>
            <person name="Aroh O."/>
            <person name="Sun Y."/>
            <person name="Lan Y."/>
            <person name="Juniper S.K."/>
            <person name="Young C.R."/>
            <person name="Angers B."/>
            <person name="Qian P.Y."/>
        </authorList>
    </citation>
    <scope>NUCLEOTIDE SEQUENCE</scope>
    <source>
        <strain evidence="2">R07B-5</strain>
    </source>
</reference>
<feature type="compositionally biased region" description="Low complexity" evidence="1">
    <location>
        <begin position="56"/>
        <end position="70"/>
    </location>
</feature>
<dbReference type="EMBL" id="JAODUO010000801">
    <property type="protein sequence ID" value="KAK2174452.1"/>
    <property type="molecule type" value="Genomic_DNA"/>
</dbReference>
<feature type="region of interest" description="Disordered" evidence="1">
    <location>
        <begin position="1"/>
        <end position="25"/>
    </location>
</feature>
<evidence type="ECO:0000256" key="1">
    <source>
        <dbReference type="SAM" id="MobiDB-lite"/>
    </source>
</evidence>
<dbReference type="AlphaFoldDB" id="A0AAD9KNI1"/>
<feature type="region of interest" description="Disordered" evidence="1">
    <location>
        <begin position="514"/>
        <end position="707"/>
    </location>
</feature>
<feature type="compositionally biased region" description="Polar residues" evidence="1">
    <location>
        <begin position="319"/>
        <end position="333"/>
    </location>
</feature>
<proteinExistence type="predicted"/>
<feature type="compositionally biased region" description="Polar residues" evidence="1">
    <location>
        <begin position="116"/>
        <end position="127"/>
    </location>
</feature>
<feature type="compositionally biased region" description="Low complexity" evidence="1">
    <location>
        <begin position="260"/>
        <end position="280"/>
    </location>
</feature>
<comment type="caution">
    <text evidence="2">The sequence shown here is derived from an EMBL/GenBank/DDBJ whole genome shotgun (WGS) entry which is preliminary data.</text>
</comment>
<feature type="compositionally biased region" description="Low complexity" evidence="1">
    <location>
        <begin position="459"/>
        <end position="469"/>
    </location>
</feature>
<keyword evidence="3" id="KW-1185">Reference proteome</keyword>
<feature type="region of interest" description="Disordered" evidence="1">
    <location>
        <begin position="158"/>
        <end position="295"/>
    </location>
</feature>
<feature type="compositionally biased region" description="Basic and acidic residues" evidence="1">
    <location>
        <begin position="563"/>
        <end position="577"/>
    </location>
</feature>
<sequence length="707" mass="76642">MSCDSTGDSLEDRGMSPEMYNTQTRTRCSSWEMAIQTDSGQIRTGSVRTGQHYVHGGQSLSGSLGKRSSGTGQGRRVSQCYRGSDSYGSDTSCEDDEVSEGEGISHDLHIKHGTVVNHTSDLNTKTSSHSDRVPQRSKGRFVKSDVKETIGRNSQLHLVERRRQREAGYGNELSRGRVSQEGNSGVDVTVTSNSRQRRRRVTDTQVKRKQLDGDTDSESDMSVCSSDTEDGIRDVNTLVGEAASPSTGSSNRHRAGSSKPRASSGRPSSTSSRPRAVSSRLQAPGIRAALPDTPSLLEVRAVQKMARLMSKQYMLTHHNATGDNRQSPSQATDTAAGWSNPAPPGWSNPKSPGRNNPTSPGWSNPKSPGRSNPTSPGWSNPKSPGRSNPKSSGRSNPTSPGRSNPTPPKLHKTSPDLKYYQNFANVTDGGRHVSSTRPRKDPDTSPGHSSWPARMYVKSSPRSAASASPGSGGPVKRDDHLNQENMKKTKSCDSLVAEHRDVKMRIQLVPTVDRKLTSESWRQCRGDTGDRMTPGGCRRSLLESMTRPPHCKPRRRQSTLKGLTERGDDSLEPKHLSETVSAGSYRGERSGIRMDIGQRNSPTQKTGHYTGHYRQRESSEGQGKASKIHGTPLPCYPFGEVHEKPVGGGGGGGPPPPPRIAPRLGSQKTMQRLHQPAVPVRDPSQFWSGSSLQKDGRTPCGVTAMGQ</sequence>
<accession>A0AAD9KNI1</accession>
<feature type="compositionally biased region" description="Polar residues" evidence="1">
    <location>
        <begin position="598"/>
        <end position="607"/>
    </location>
</feature>
<feature type="compositionally biased region" description="Basic and acidic residues" evidence="1">
    <location>
        <begin position="475"/>
        <end position="493"/>
    </location>
</feature>
<evidence type="ECO:0000313" key="3">
    <source>
        <dbReference type="Proteomes" id="UP001209878"/>
    </source>
</evidence>